<evidence type="ECO:0000313" key="3">
    <source>
        <dbReference type="Proteomes" id="UP000019141"/>
    </source>
</evidence>
<dbReference type="Pfam" id="PF05685">
    <property type="entry name" value="Uma2"/>
    <property type="match status" value="1"/>
</dbReference>
<proteinExistence type="predicted"/>
<dbReference type="AlphaFoldDB" id="W4LHC1"/>
<name>W4LHC1_ENTF1</name>
<keyword evidence="3" id="KW-1185">Reference proteome</keyword>
<dbReference type="EMBL" id="AZHW01000753">
    <property type="protein sequence ID" value="ETW96731.1"/>
    <property type="molecule type" value="Genomic_DNA"/>
</dbReference>
<dbReference type="InterPro" id="IPR012296">
    <property type="entry name" value="Nuclease_put_TT1808"/>
</dbReference>
<dbReference type="CDD" id="cd06260">
    <property type="entry name" value="DUF820-like"/>
    <property type="match status" value="1"/>
</dbReference>
<evidence type="ECO:0000259" key="1">
    <source>
        <dbReference type="Pfam" id="PF05685"/>
    </source>
</evidence>
<organism evidence="2 3">
    <name type="scientific">Entotheonella factor</name>
    <dbReference type="NCBI Taxonomy" id="1429438"/>
    <lineage>
        <taxon>Bacteria</taxon>
        <taxon>Pseudomonadati</taxon>
        <taxon>Nitrospinota/Tectimicrobiota group</taxon>
        <taxon>Candidatus Tectimicrobiota</taxon>
        <taxon>Candidatus Entotheonellia</taxon>
        <taxon>Candidatus Entotheonellales</taxon>
        <taxon>Candidatus Entotheonellaceae</taxon>
        <taxon>Candidatus Entotheonella</taxon>
    </lineage>
</organism>
<dbReference type="PANTHER" id="PTHR34107">
    <property type="entry name" value="SLL0198 PROTEIN-RELATED"/>
    <property type="match status" value="1"/>
</dbReference>
<feature type="domain" description="Putative restriction endonuclease" evidence="1">
    <location>
        <begin position="22"/>
        <end position="188"/>
    </location>
</feature>
<dbReference type="InterPro" id="IPR011335">
    <property type="entry name" value="Restrct_endonuc-II-like"/>
</dbReference>
<dbReference type="PANTHER" id="PTHR34107:SF1">
    <property type="entry name" value="SLL0198 PROTEIN"/>
    <property type="match status" value="1"/>
</dbReference>
<sequence length="201" mass="22440">MVSHDHEAEQMRISTKTIYTPEMLLAMPDSNAYELVDGELVERQMGFRSSRIGLKLSALLLMYCEQEQLGWVLPADAGYQCFPDDPLKVRKPDVSFIRADRLSVADEPEGWATLAPDLAVEVVSPNDLFEAVAIKVNEYLGAGVRLVWVIDTATEKVYVYRHDGRGEILTSADELSGEDVIDGFRCQVADLFAPPHGIPRR</sequence>
<accession>W4LHC1</accession>
<dbReference type="Gene3D" id="3.90.1570.10">
    <property type="entry name" value="tt1808, chain A"/>
    <property type="match status" value="1"/>
</dbReference>
<protein>
    <recommendedName>
        <fullName evidence="1">Putative restriction endonuclease domain-containing protein</fullName>
    </recommendedName>
</protein>
<dbReference type="SUPFAM" id="SSF52980">
    <property type="entry name" value="Restriction endonuclease-like"/>
    <property type="match status" value="1"/>
</dbReference>
<dbReference type="HOGENOM" id="CLU_076312_3_2_7"/>
<evidence type="ECO:0000313" key="2">
    <source>
        <dbReference type="EMBL" id="ETW96731.1"/>
    </source>
</evidence>
<dbReference type="InterPro" id="IPR008538">
    <property type="entry name" value="Uma2"/>
</dbReference>
<reference evidence="2 3" key="1">
    <citation type="journal article" date="2014" name="Nature">
        <title>An environmental bacterial taxon with a large and distinct metabolic repertoire.</title>
        <authorList>
            <person name="Wilson M.C."/>
            <person name="Mori T."/>
            <person name="Ruckert C."/>
            <person name="Uria A.R."/>
            <person name="Helf M.J."/>
            <person name="Takada K."/>
            <person name="Gernert C."/>
            <person name="Steffens U.A."/>
            <person name="Heycke N."/>
            <person name="Schmitt S."/>
            <person name="Rinke C."/>
            <person name="Helfrich E.J."/>
            <person name="Brachmann A.O."/>
            <person name="Gurgui C."/>
            <person name="Wakimoto T."/>
            <person name="Kracht M."/>
            <person name="Crusemann M."/>
            <person name="Hentschel U."/>
            <person name="Abe I."/>
            <person name="Matsunaga S."/>
            <person name="Kalinowski J."/>
            <person name="Takeyama H."/>
            <person name="Piel J."/>
        </authorList>
    </citation>
    <scope>NUCLEOTIDE SEQUENCE [LARGE SCALE GENOMIC DNA]</scope>
    <source>
        <strain evidence="3">TSY1</strain>
    </source>
</reference>
<dbReference type="Proteomes" id="UP000019141">
    <property type="component" value="Unassembled WGS sequence"/>
</dbReference>
<comment type="caution">
    <text evidence="2">The sequence shown here is derived from an EMBL/GenBank/DDBJ whole genome shotgun (WGS) entry which is preliminary data.</text>
</comment>
<gene>
    <name evidence="2" type="ORF">ETSY1_25475</name>
</gene>